<dbReference type="InterPro" id="IPR003660">
    <property type="entry name" value="HAMP_dom"/>
</dbReference>
<dbReference type="InterPro" id="IPR005467">
    <property type="entry name" value="His_kinase_dom"/>
</dbReference>
<proteinExistence type="predicted"/>
<accession>A0A318L972</accession>
<evidence type="ECO:0000313" key="19">
    <source>
        <dbReference type="Proteomes" id="UP000247612"/>
    </source>
</evidence>
<dbReference type="AlphaFoldDB" id="A0A318L972"/>
<keyword evidence="19" id="KW-1185">Reference proteome</keyword>
<evidence type="ECO:0000256" key="7">
    <source>
        <dbReference type="ARBA" id="ARBA00022692"/>
    </source>
</evidence>
<dbReference type="SUPFAM" id="SSF47384">
    <property type="entry name" value="Homodimeric domain of signal transducing histidine kinase"/>
    <property type="match status" value="1"/>
</dbReference>
<evidence type="ECO:0000259" key="17">
    <source>
        <dbReference type="PROSITE" id="PS50885"/>
    </source>
</evidence>
<reference evidence="18 19" key="1">
    <citation type="submission" date="2018-05" db="EMBL/GenBank/DDBJ databases">
        <title>Genomic Encyclopedia of Type Strains, Phase IV (KMG-IV): sequencing the most valuable type-strain genomes for metagenomic binning, comparative biology and taxonomic classification.</title>
        <authorList>
            <person name="Goeker M."/>
        </authorList>
    </citation>
    <scope>NUCLEOTIDE SEQUENCE [LARGE SCALE GENOMIC DNA]</scope>
    <source>
        <strain evidence="18 19">JC118</strain>
    </source>
</reference>
<keyword evidence="9 18" id="KW-0418">Kinase</keyword>
<dbReference type="InterPro" id="IPR004358">
    <property type="entry name" value="Sig_transdc_His_kin-like_C"/>
</dbReference>
<dbReference type="RefSeq" id="WP_022936737.1">
    <property type="nucleotide sequence ID" value="NZ_CABKRQ010000001.1"/>
</dbReference>
<dbReference type="OrthoDB" id="9762826at2"/>
<keyword evidence="11 15" id="KW-1133">Transmembrane helix</keyword>
<dbReference type="InterPro" id="IPR003661">
    <property type="entry name" value="HisK_dim/P_dom"/>
</dbReference>
<dbReference type="SUPFAM" id="SSF55874">
    <property type="entry name" value="ATPase domain of HSP90 chaperone/DNA topoisomerase II/histidine kinase"/>
    <property type="match status" value="1"/>
</dbReference>
<protein>
    <recommendedName>
        <fullName evidence="3">histidine kinase</fullName>
        <ecNumber evidence="3">2.7.13.3</ecNumber>
    </recommendedName>
</protein>
<keyword evidence="6" id="KW-0808">Transferase</keyword>
<comment type="caution">
    <text evidence="18">The sequence shown here is derived from an EMBL/GenBank/DDBJ whole genome shotgun (WGS) entry which is preliminary data.</text>
</comment>
<dbReference type="FunFam" id="1.10.287.130:FF:000001">
    <property type="entry name" value="Two-component sensor histidine kinase"/>
    <property type="match status" value="1"/>
</dbReference>
<dbReference type="Gene3D" id="1.10.287.130">
    <property type="match status" value="1"/>
</dbReference>
<comment type="subcellular location">
    <subcellularLocation>
        <location evidence="2">Cell membrane</location>
        <topology evidence="2">Multi-pass membrane protein</topology>
    </subcellularLocation>
</comment>
<dbReference type="InterPro" id="IPR003594">
    <property type="entry name" value="HATPase_dom"/>
</dbReference>
<dbReference type="Pfam" id="PF00512">
    <property type="entry name" value="HisKA"/>
    <property type="match status" value="1"/>
</dbReference>
<organism evidence="18 19">
    <name type="scientific">Dielma fastidiosa</name>
    <dbReference type="NCBI Taxonomy" id="1034346"/>
    <lineage>
        <taxon>Bacteria</taxon>
        <taxon>Bacillati</taxon>
        <taxon>Bacillota</taxon>
        <taxon>Erysipelotrichia</taxon>
        <taxon>Erysipelotrichales</taxon>
        <taxon>Erysipelotrichaceae</taxon>
        <taxon>Dielma</taxon>
    </lineage>
</organism>
<evidence type="ECO:0000256" key="10">
    <source>
        <dbReference type="ARBA" id="ARBA00022840"/>
    </source>
</evidence>
<evidence type="ECO:0000256" key="2">
    <source>
        <dbReference type="ARBA" id="ARBA00004651"/>
    </source>
</evidence>
<dbReference type="PROSITE" id="PS50885">
    <property type="entry name" value="HAMP"/>
    <property type="match status" value="1"/>
</dbReference>
<dbReference type="PANTHER" id="PTHR45528:SF1">
    <property type="entry name" value="SENSOR HISTIDINE KINASE CPXA"/>
    <property type="match status" value="1"/>
</dbReference>
<dbReference type="Pfam" id="PF02518">
    <property type="entry name" value="HATPase_c"/>
    <property type="match status" value="1"/>
</dbReference>
<evidence type="ECO:0000256" key="6">
    <source>
        <dbReference type="ARBA" id="ARBA00022679"/>
    </source>
</evidence>
<dbReference type="Gene3D" id="6.10.340.10">
    <property type="match status" value="1"/>
</dbReference>
<dbReference type="PROSITE" id="PS50109">
    <property type="entry name" value="HIS_KIN"/>
    <property type="match status" value="1"/>
</dbReference>
<keyword evidence="14" id="KW-0175">Coiled coil</keyword>
<dbReference type="STRING" id="1034346.GCA_000313565_00433"/>
<evidence type="ECO:0000256" key="11">
    <source>
        <dbReference type="ARBA" id="ARBA00022989"/>
    </source>
</evidence>
<dbReference type="EC" id="2.7.13.3" evidence="3"/>
<dbReference type="PRINTS" id="PR00344">
    <property type="entry name" value="BCTRLSENSOR"/>
</dbReference>
<evidence type="ECO:0000256" key="1">
    <source>
        <dbReference type="ARBA" id="ARBA00000085"/>
    </source>
</evidence>
<feature type="domain" description="HAMP" evidence="17">
    <location>
        <begin position="224"/>
        <end position="276"/>
    </location>
</feature>
<evidence type="ECO:0000256" key="5">
    <source>
        <dbReference type="ARBA" id="ARBA00022553"/>
    </source>
</evidence>
<dbReference type="EMBL" id="QJKH01000008">
    <property type="protein sequence ID" value="PXX78237.1"/>
    <property type="molecule type" value="Genomic_DNA"/>
</dbReference>
<dbReference type="FunFam" id="3.30.565.10:FF:000006">
    <property type="entry name" value="Sensor histidine kinase WalK"/>
    <property type="match status" value="1"/>
</dbReference>
<keyword evidence="4" id="KW-1003">Cell membrane</keyword>
<evidence type="ECO:0000256" key="13">
    <source>
        <dbReference type="ARBA" id="ARBA00023136"/>
    </source>
</evidence>
<comment type="catalytic activity">
    <reaction evidence="1">
        <text>ATP + protein L-histidine = ADP + protein N-phospho-L-histidine.</text>
        <dbReference type="EC" id="2.7.13.3"/>
    </reaction>
</comment>
<dbReference type="SMART" id="SM00387">
    <property type="entry name" value="HATPase_c"/>
    <property type="match status" value="1"/>
</dbReference>
<feature type="domain" description="Histidine kinase" evidence="16">
    <location>
        <begin position="284"/>
        <end position="498"/>
    </location>
</feature>
<dbReference type="Pfam" id="PF00672">
    <property type="entry name" value="HAMP"/>
    <property type="match status" value="1"/>
</dbReference>
<evidence type="ECO:0000256" key="14">
    <source>
        <dbReference type="SAM" id="Coils"/>
    </source>
</evidence>
<name>A0A318L972_9FIRM</name>
<keyword evidence="8" id="KW-0547">Nucleotide-binding</keyword>
<dbReference type="CDD" id="cd06225">
    <property type="entry name" value="HAMP"/>
    <property type="match status" value="1"/>
</dbReference>
<gene>
    <name evidence="18" type="ORF">DES51_108165</name>
</gene>
<evidence type="ECO:0000256" key="8">
    <source>
        <dbReference type="ARBA" id="ARBA00022741"/>
    </source>
</evidence>
<feature type="coiled-coil region" evidence="14">
    <location>
        <begin position="257"/>
        <end position="284"/>
    </location>
</feature>
<evidence type="ECO:0000256" key="9">
    <source>
        <dbReference type="ARBA" id="ARBA00022777"/>
    </source>
</evidence>
<evidence type="ECO:0000256" key="3">
    <source>
        <dbReference type="ARBA" id="ARBA00012438"/>
    </source>
</evidence>
<feature type="transmembrane region" description="Helical" evidence="15">
    <location>
        <begin position="30"/>
        <end position="51"/>
    </location>
</feature>
<evidence type="ECO:0000256" key="15">
    <source>
        <dbReference type="SAM" id="Phobius"/>
    </source>
</evidence>
<keyword evidence="5" id="KW-0597">Phosphoprotein</keyword>
<dbReference type="GO" id="GO:0005886">
    <property type="term" value="C:plasma membrane"/>
    <property type="evidence" value="ECO:0007669"/>
    <property type="project" value="UniProtKB-SubCell"/>
</dbReference>
<dbReference type="PANTHER" id="PTHR45528">
    <property type="entry name" value="SENSOR HISTIDINE KINASE CPXA"/>
    <property type="match status" value="1"/>
</dbReference>
<dbReference type="GO" id="GO:0000155">
    <property type="term" value="F:phosphorelay sensor kinase activity"/>
    <property type="evidence" value="ECO:0007669"/>
    <property type="project" value="InterPro"/>
</dbReference>
<dbReference type="Proteomes" id="UP000247612">
    <property type="component" value="Unassembled WGS sequence"/>
</dbReference>
<dbReference type="GO" id="GO:0005524">
    <property type="term" value="F:ATP binding"/>
    <property type="evidence" value="ECO:0007669"/>
    <property type="project" value="UniProtKB-KW"/>
</dbReference>
<dbReference type="SUPFAM" id="SSF158472">
    <property type="entry name" value="HAMP domain-like"/>
    <property type="match status" value="1"/>
</dbReference>
<evidence type="ECO:0000313" key="18">
    <source>
        <dbReference type="EMBL" id="PXX78237.1"/>
    </source>
</evidence>
<dbReference type="SMART" id="SM00388">
    <property type="entry name" value="HisKA"/>
    <property type="match status" value="1"/>
</dbReference>
<evidence type="ECO:0000256" key="4">
    <source>
        <dbReference type="ARBA" id="ARBA00022475"/>
    </source>
</evidence>
<dbReference type="InterPro" id="IPR036890">
    <property type="entry name" value="HATPase_C_sf"/>
</dbReference>
<dbReference type="Gene3D" id="3.30.565.10">
    <property type="entry name" value="Histidine kinase-like ATPase, C-terminal domain"/>
    <property type="match status" value="1"/>
</dbReference>
<evidence type="ECO:0000259" key="16">
    <source>
        <dbReference type="PROSITE" id="PS50109"/>
    </source>
</evidence>
<keyword evidence="10" id="KW-0067">ATP-binding</keyword>
<evidence type="ECO:0000256" key="12">
    <source>
        <dbReference type="ARBA" id="ARBA00023012"/>
    </source>
</evidence>
<dbReference type="CDD" id="cd00082">
    <property type="entry name" value="HisKA"/>
    <property type="match status" value="1"/>
</dbReference>
<keyword evidence="12" id="KW-0902">Two-component regulatory system</keyword>
<dbReference type="InterPro" id="IPR050398">
    <property type="entry name" value="HssS/ArlS-like"/>
</dbReference>
<sequence>MKLKNKIKSLLDKLKQFDLKNSSIKVKLPFYLLVFVLTTLILLWLVEVVFFENIYTFVKQDSLTRAGNRIVEEVDKKHADKLIEKISREDDVCVAVTDEFGNSIYSGINNRDCNAKISLDDFMLRIHDAQIHNGIYVNTFFKEEPVFDINASDPGSIKFKQTMRIIKQISYTGIVHTENRTYIVMLDARLTPLDSTVDLIRILLVMVTVILSLFALWLGWLLSKQITKPLLTITEQAQQLASGDYDVHQIVNGYREVQKLSVTLNQAAEDLQQVEKLRNELIANISHDLRTPLTMISGYAEMMRDLPGENTPENIQVILDETNHLSRLVNDVLDLSKLRSGASECTLKTYCITDSILAVIERLQALTSQEGYHIHFDYHDKVYTEADELQISQVLYNLCTNAINYTGEDKTVRIVQSIHDQTIKIAIIDTGEGIREEEIDKIWERYYRTNSDHTRAKVGSGIGLSIVKRILEQHHAQFGVSSELNKGTTFWFELPLKDISK</sequence>
<keyword evidence="7 15" id="KW-0812">Transmembrane</keyword>
<dbReference type="InterPro" id="IPR036097">
    <property type="entry name" value="HisK_dim/P_sf"/>
</dbReference>
<feature type="transmembrane region" description="Helical" evidence="15">
    <location>
        <begin position="199"/>
        <end position="222"/>
    </location>
</feature>
<dbReference type="SMART" id="SM00304">
    <property type="entry name" value="HAMP"/>
    <property type="match status" value="1"/>
</dbReference>
<keyword evidence="13 15" id="KW-0472">Membrane</keyword>